<keyword evidence="2" id="KW-1185">Reference proteome</keyword>
<dbReference type="OrthoDB" id="10037236at2759"/>
<dbReference type="PANTHER" id="PTHR47510">
    <property type="entry name" value="REVERSE TRANSCRIPTASE DOMAIN-CONTAINING PROTEIN"/>
    <property type="match status" value="1"/>
</dbReference>
<evidence type="ECO:0000313" key="2">
    <source>
        <dbReference type="Proteomes" id="UP001152795"/>
    </source>
</evidence>
<dbReference type="PANTHER" id="PTHR47510:SF3">
    <property type="entry name" value="ENDO_EXONUCLEASE_PHOSPHATASE DOMAIN-CONTAINING PROTEIN"/>
    <property type="match status" value="1"/>
</dbReference>
<protein>
    <submittedName>
        <fullName evidence="1">Uncharacterized protein</fullName>
    </submittedName>
</protein>
<dbReference type="InterPro" id="IPR000477">
    <property type="entry name" value="RT_dom"/>
</dbReference>
<dbReference type="PROSITE" id="PS50878">
    <property type="entry name" value="RT_POL"/>
    <property type="match status" value="1"/>
</dbReference>
<evidence type="ECO:0000313" key="1">
    <source>
        <dbReference type="EMBL" id="CAB3986442.1"/>
    </source>
</evidence>
<dbReference type="Pfam" id="PF00078">
    <property type="entry name" value="RVT_1"/>
    <property type="match status" value="1"/>
</dbReference>
<dbReference type="EMBL" id="CACRXK020001015">
    <property type="protein sequence ID" value="CAB3986442.1"/>
    <property type="molecule type" value="Genomic_DNA"/>
</dbReference>
<proteinExistence type="predicted"/>
<sequence>MPERSIKVHPNDRPWVNSNLKSLINRRQKAFTSGNVTLFKMLRNKVNRERKRCRKSYYQSKVHNLRNTNPRDWWREVKQLCGTSKHNNKSVKDRLHQDLWQETDINLSNKINNVFINVIQNYVPLSEDTAVIVHNDETPIIVTESTIARKLQEISTSRSSGPDGISNWVLKTYSDILASPVANIINSSFQSCKVPQIWKLADVVPLPKTSTVKDLERELRPISLTSTLSKTAERLVIEREVKPTLLKVVDPQQFGFIPNSSTVLALISMLHCWLSATDGSGSSVRTIFLDYKKAFVAKLFSLGIKPCVVNWIIDFLRNRWQRVKLSDNCFSDWLQVPAGVPQGTRLGPWLFLAMINDLVLQNHLSEMWKFADDTTVSEIVEKNEQSTLQMDIDDITTWSMNNSFQLNPFKCKEMVISFSRLPPVFEPIRIGDRNLERVTSIKSLGVILRNDLKWIDHKRAMKIIFYELSYDEALNIAGISTLENRREYLSNNLFNDIVLNDDHKLAKLLPSKAGNRELRKERSFEVSPASTNRFGNSFINFYAKKHYKSDVP</sequence>
<name>A0A6S7GB89_PARCT</name>
<organism evidence="1 2">
    <name type="scientific">Paramuricea clavata</name>
    <name type="common">Red gorgonian</name>
    <name type="synonym">Violescent sea-whip</name>
    <dbReference type="NCBI Taxonomy" id="317549"/>
    <lineage>
        <taxon>Eukaryota</taxon>
        <taxon>Metazoa</taxon>
        <taxon>Cnidaria</taxon>
        <taxon>Anthozoa</taxon>
        <taxon>Octocorallia</taxon>
        <taxon>Malacalcyonacea</taxon>
        <taxon>Plexauridae</taxon>
        <taxon>Paramuricea</taxon>
    </lineage>
</organism>
<dbReference type="CDD" id="cd01650">
    <property type="entry name" value="RT_nLTR_like"/>
    <property type="match status" value="1"/>
</dbReference>
<accession>A0A6S7GB89</accession>
<dbReference type="AlphaFoldDB" id="A0A6S7GB89"/>
<reference evidence="1" key="1">
    <citation type="submission" date="2020-04" db="EMBL/GenBank/DDBJ databases">
        <authorList>
            <person name="Alioto T."/>
            <person name="Alioto T."/>
            <person name="Gomez Garrido J."/>
        </authorList>
    </citation>
    <scope>NUCLEOTIDE SEQUENCE</scope>
    <source>
        <strain evidence="1">A484AB</strain>
    </source>
</reference>
<comment type="caution">
    <text evidence="1">The sequence shown here is derived from an EMBL/GenBank/DDBJ whole genome shotgun (WGS) entry which is preliminary data.</text>
</comment>
<gene>
    <name evidence="1" type="ORF">PACLA_8A039660</name>
</gene>
<dbReference type="Proteomes" id="UP001152795">
    <property type="component" value="Unassembled WGS sequence"/>
</dbReference>